<evidence type="ECO:0000256" key="1">
    <source>
        <dbReference type="ARBA" id="ARBA00004141"/>
    </source>
</evidence>
<keyword evidence="6 13" id="KW-1133">Transmembrane helix</keyword>
<keyword evidence="15" id="KW-1185">Reference proteome</keyword>
<gene>
    <name evidence="14" type="ORF">KR093_000048</name>
</gene>
<keyword evidence="9 13" id="KW-0472">Membrane</keyword>
<keyword evidence="8 12" id="KW-0406">Ion transport</keyword>
<dbReference type="GO" id="GO:0005886">
    <property type="term" value="C:plasma membrane"/>
    <property type="evidence" value="ECO:0007669"/>
    <property type="project" value="TreeGrafter"/>
</dbReference>
<feature type="transmembrane region" description="Helical" evidence="13">
    <location>
        <begin position="502"/>
        <end position="524"/>
    </location>
</feature>
<dbReference type="Proteomes" id="UP001200034">
    <property type="component" value="Unassembled WGS sequence"/>
</dbReference>
<keyword evidence="11 12" id="KW-0407">Ion channel</keyword>
<evidence type="ECO:0000256" key="4">
    <source>
        <dbReference type="ARBA" id="ARBA00022461"/>
    </source>
</evidence>
<sequence length="551" mass="63131">QLAVEESESRRLFRDFLRNSYISGLQPFLLKTPVRYAKALWLAFLAVIVVSTHIVIANLTLDYIVQPTEIHMSPNQVHVALSPFPAVAVCSSNLISKRQMQTYAAKIYQHQSTYNPPASDNSPSPLAGDVDDMARRLLLLANFYLNAHDEPQLDVVELGQLHRLLSSYYNGSDYPVHDILRELSPDCGDLVLRGIIYGVPVNTSQLFIKRTTSAGVCCIFNYRRPSYSQYPWKRALENAELEALPHLLFQSNSILNGIQFVLQDTTADDYTLTYFSNTAFRLQLFPKDDYATIQSNTNGGILVDHETIVEIPIQPKFFDSTAAVRGVTPEIRRCYFPEEGRKLLNQSYYSMDECLLRCRIDSMLQYCGCVSSPLVGSAINITYCTLLDLPCLLRWKSIWFSYTEFPFVQQDNEEPETGIDQCKYCLPTCNGVDFEIVSNVAPLRRTYNSSGYFHGLLKGLTNDRPLSIIKLFFRLRFAQATEMDMVGDWVVLLNRFGGILSLMYGFSIISYIEILYYLTGKWFVHYYRAYKNRKEDRKTDANVYSLHWNEL</sequence>
<accession>A0AAD4K2X3</accession>
<dbReference type="InterPro" id="IPR001873">
    <property type="entry name" value="ENaC"/>
</dbReference>
<evidence type="ECO:0000256" key="2">
    <source>
        <dbReference type="ARBA" id="ARBA00007193"/>
    </source>
</evidence>
<evidence type="ECO:0000256" key="11">
    <source>
        <dbReference type="ARBA" id="ARBA00023303"/>
    </source>
</evidence>
<evidence type="ECO:0000256" key="6">
    <source>
        <dbReference type="ARBA" id="ARBA00022989"/>
    </source>
</evidence>
<comment type="subcellular location">
    <subcellularLocation>
        <location evidence="1">Membrane</location>
        <topology evidence="1">Multi-pass membrane protein</topology>
    </subcellularLocation>
</comment>
<evidence type="ECO:0000256" key="7">
    <source>
        <dbReference type="ARBA" id="ARBA00023053"/>
    </source>
</evidence>
<dbReference type="EMBL" id="JAJJHW010001127">
    <property type="protein sequence ID" value="KAH8376537.1"/>
    <property type="molecule type" value="Genomic_DNA"/>
</dbReference>
<dbReference type="GO" id="GO:0015280">
    <property type="term" value="F:ligand-gated sodium channel activity"/>
    <property type="evidence" value="ECO:0007669"/>
    <property type="project" value="TreeGrafter"/>
</dbReference>
<protein>
    <recommendedName>
        <fullName evidence="16">Sodium channel protein Nach</fullName>
    </recommendedName>
</protein>
<evidence type="ECO:0000313" key="15">
    <source>
        <dbReference type="Proteomes" id="UP001200034"/>
    </source>
</evidence>
<keyword evidence="7" id="KW-0915">Sodium</keyword>
<evidence type="ECO:0000256" key="5">
    <source>
        <dbReference type="ARBA" id="ARBA00022692"/>
    </source>
</evidence>
<evidence type="ECO:0000256" key="10">
    <source>
        <dbReference type="ARBA" id="ARBA00023201"/>
    </source>
</evidence>
<feature type="transmembrane region" description="Helical" evidence="13">
    <location>
        <begin position="39"/>
        <end position="61"/>
    </location>
</feature>
<name>A0AAD4K2X3_9MUSC</name>
<keyword evidence="4 12" id="KW-0894">Sodium channel</keyword>
<keyword evidence="10 12" id="KW-0739">Sodium transport</keyword>
<dbReference type="AlphaFoldDB" id="A0AAD4K2X3"/>
<keyword evidence="5 12" id="KW-0812">Transmembrane</keyword>
<evidence type="ECO:0000256" key="13">
    <source>
        <dbReference type="SAM" id="Phobius"/>
    </source>
</evidence>
<feature type="non-terminal residue" evidence="14">
    <location>
        <position position="1"/>
    </location>
</feature>
<proteinExistence type="inferred from homology"/>
<organism evidence="14 15">
    <name type="scientific">Drosophila rubida</name>
    <dbReference type="NCBI Taxonomy" id="30044"/>
    <lineage>
        <taxon>Eukaryota</taxon>
        <taxon>Metazoa</taxon>
        <taxon>Ecdysozoa</taxon>
        <taxon>Arthropoda</taxon>
        <taxon>Hexapoda</taxon>
        <taxon>Insecta</taxon>
        <taxon>Pterygota</taxon>
        <taxon>Neoptera</taxon>
        <taxon>Endopterygota</taxon>
        <taxon>Diptera</taxon>
        <taxon>Brachycera</taxon>
        <taxon>Muscomorpha</taxon>
        <taxon>Ephydroidea</taxon>
        <taxon>Drosophilidae</taxon>
        <taxon>Drosophila</taxon>
    </lineage>
</organism>
<evidence type="ECO:0000256" key="3">
    <source>
        <dbReference type="ARBA" id="ARBA00022448"/>
    </source>
</evidence>
<dbReference type="PANTHER" id="PTHR11690">
    <property type="entry name" value="AMILORIDE-SENSITIVE SODIUM CHANNEL-RELATED"/>
    <property type="match status" value="1"/>
</dbReference>
<evidence type="ECO:0008006" key="16">
    <source>
        <dbReference type="Google" id="ProtNLM"/>
    </source>
</evidence>
<dbReference type="Pfam" id="PF00858">
    <property type="entry name" value="ASC"/>
    <property type="match status" value="1"/>
</dbReference>
<comment type="similarity">
    <text evidence="2 12">Belongs to the amiloride-sensitive sodium channel (TC 1.A.6) family.</text>
</comment>
<feature type="non-terminal residue" evidence="14">
    <location>
        <position position="551"/>
    </location>
</feature>
<evidence type="ECO:0000256" key="8">
    <source>
        <dbReference type="ARBA" id="ARBA00023065"/>
    </source>
</evidence>
<evidence type="ECO:0000313" key="14">
    <source>
        <dbReference type="EMBL" id="KAH8376537.1"/>
    </source>
</evidence>
<dbReference type="PANTHER" id="PTHR11690:SF253">
    <property type="entry name" value="PICKPOCKET 18-RELATED"/>
    <property type="match status" value="1"/>
</dbReference>
<keyword evidence="3 12" id="KW-0813">Transport</keyword>
<evidence type="ECO:0000256" key="9">
    <source>
        <dbReference type="ARBA" id="ARBA00023136"/>
    </source>
</evidence>
<reference evidence="14" key="1">
    <citation type="journal article" date="2021" name="Mol. Ecol. Resour.">
        <title>Phylogenomic analyses of the genus Drosophila reveals genomic signals of climate adaptation.</title>
        <authorList>
            <person name="Li F."/>
            <person name="Rane R.V."/>
            <person name="Luria V."/>
            <person name="Xiong Z."/>
            <person name="Chen J."/>
            <person name="Li Z."/>
            <person name="Catullo R.A."/>
            <person name="Griffin P.C."/>
            <person name="Schiffer M."/>
            <person name="Pearce S."/>
            <person name="Lee S.F."/>
            <person name="McElroy K."/>
            <person name="Stocker A."/>
            <person name="Shirriffs J."/>
            <person name="Cockerell F."/>
            <person name="Coppin C."/>
            <person name="Sgro C.M."/>
            <person name="Karger A."/>
            <person name="Cain J.W."/>
            <person name="Weber J.A."/>
            <person name="Santpere G."/>
            <person name="Kirschner M.W."/>
            <person name="Hoffmann A.A."/>
            <person name="Oakeshott J.G."/>
            <person name="Zhang G."/>
        </authorList>
    </citation>
    <scope>NUCLEOTIDE SEQUENCE</scope>
    <source>
        <strain evidence="14">BGI-SZ-2011g</strain>
    </source>
</reference>
<comment type="caution">
    <text evidence="14">The sequence shown here is derived from an EMBL/GenBank/DDBJ whole genome shotgun (WGS) entry which is preliminary data.</text>
</comment>
<evidence type="ECO:0000256" key="12">
    <source>
        <dbReference type="RuleBase" id="RU000679"/>
    </source>
</evidence>